<proteinExistence type="inferred from homology"/>
<accession>A0A9Q9EGK3</accession>
<dbReference type="Pfam" id="PF04828">
    <property type="entry name" value="GFA"/>
    <property type="match status" value="1"/>
</dbReference>
<gene>
    <name evidence="6" type="ORF">Slin15195_G023230</name>
</gene>
<keyword evidence="7" id="KW-1185">Reference proteome</keyword>
<feature type="domain" description="CENP-V/GFA" evidence="5">
    <location>
        <begin position="8"/>
        <end position="141"/>
    </location>
</feature>
<dbReference type="SUPFAM" id="SSF51316">
    <property type="entry name" value="Mss4-like"/>
    <property type="match status" value="1"/>
</dbReference>
<dbReference type="PANTHER" id="PTHR33337">
    <property type="entry name" value="GFA DOMAIN-CONTAINING PROTEIN"/>
    <property type="match status" value="1"/>
</dbReference>
<dbReference type="AlphaFoldDB" id="A0A9Q9EGK3"/>
<sequence>MSESSATRTGQCLCGAIKYSLSGPSATPIYSTVCHCLNCRRVTGSAFLCASICHKEGFQITEGASHQKVYWDIATDSGTKLKRVSCDICSSKLFAYTALNENIVSVTAGTLDDFDSWKPDTEQWCIHRAGFLEKVKAVEYERTYKCAVRGEVEEKP</sequence>
<keyword evidence="3" id="KW-0862">Zinc</keyword>
<dbReference type="InterPro" id="IPR011057">
    <property type="entry name" value="Mss4-like_sf"/>
</dbReference>
<dbReference type="PROSITE" id="PS51891">
    <property type="entry name" value="CENP_V_GFA"/>
    <property type="match status" value="1"/>
</dbReference>
<dbReference type="GO" id="GO:0046872">
    <property type="term" value="F:metal ion binding"/>
    <property type="evidence" value="ECO:0007669"/>
    <property type="project" value="UniProtKB-KW"/>
</dbReference>
<dbReference type="Gene3D" id="3.90.1590.10">
    <property type="entry name" value="glutathione-dependent formaldehyde- activating enzyme (gfa)"/>
    <property type="match status" value="1"/>
</dbReference>
<dbReference type="Proteomes" id="UP001056384">
    <property type="component" value="Chromosome 2"/>
</dbReference>
<evidence type="ECO:0000313" key="6">
    <source>
        <dbReference type="EMBL" id="USW49004.1"/>
    </source>
</evidence>
<evidence type="ECO:0000256" key="4">
    <source>
        <dbReference type="ARBA" id="ARBA00023239"/>
    </source>
</evidence>
<evidence type="ECO:0000256" key="3">
    <source>
        <dbReference type="ARBA" id="ARBA00022833"/>
    </source>
</evidence>
<organism evidence="6 7">
    <name type="scientific">Septoria linicola</name>
    <dbReference type="NCBI Taxonomy" id="215465"/>
    <lineage>
        <taxon>Eukaryota</taxon>
        <taxon>Fungi</taxon>
        <taxon>Dikarya</taxon>
        <taxon>Ascomycota</taxon>
        <taxon>Pezizomycotina</taxon>
        <taxon>Dothideomycetes</taxon>
        <taxon>Dothideomycetidae</taxon>
        <taxon>Mycosphaerellales</taxon>
        <taxon>Mycosphaerellaceae</taxon>
        <taxon>Septoria</taxon>
    </lineage>
</organism>
<evidence type="ECO:0000256" key="1">
    <source>
        <dbReference type="ARBA" id="ARBA00005495"/>
    </source>
</evidence>
<comment type="similarity">
    <text evidence="1">Belongs to the Gfa family.</text>
</comment>
<evidence type="ECO:0000259" key="5">
    <source>
        <dbReference type="PROSITE" id="PS51891"/>
    </source>
</evidence>
<dbReference type="PANTHER" id="PTHR33337:SF40">
    <property type="entry name" value="CENP-V_GFA DOMAIN-CONTAINING PROTEIN-RELATED"/>
    <property type="match status" value="1"/>
</dbReference>
<evidence type="ECO:0000256" key="2">
    <source>
        <dbReference type="ARBA" id="ARBA00022723"/>
    </source>
</evidence>
<dbReference type="GO" id="GO:0016846">
    <property type="term" value="F:carbon-sulfur lyase activity"/>
    <property type="evidence" value="ECO:0007669"/>
    <property type="project" value="InterPro"/>
</dbReference>
<reference evidence="6" key="1">
    <citation type="submission" date="2022-06" db="EMBL/GenBank/DDBJ databases">
        <title>Complete genome sequences of two strains of the flax pathogen Septoria linicola.</title>
        <authorList>
            <person name="Lapalu N."/>
            <person name="Simon A."/>
            <person name="Demenou B."/>
            <person name="Paumier D."/>
            <person name="Guillot M.-P."/>
            <person name="Gout L."/>
            <person name="Valade R."/>
        </authorList>
    </citation>
    <scope>NUCLEOTIDE SEQUENCE</scope>
    <source>
        <strain evidence="6">SE15195</strain>
    </source>
</reference>
<protein>
    <submittedName>
        <fullName evidence="6">CENP-V/GFA domain, Mss4-like superfamily protein</fullName>
    </submittedName>
</protein>
<dbReference type="InterPro" id="IPR006913">
    <property type="entry name" value="CENP-V/GFA"/>
</dbReference>
<dbReference type="EMBL" id="CP099419">
    <property type="protein sequence ID" value="USW49004.1"/>
    <property type="molecule type" value="Genomic_DNA"/>
</dbReference>
<keyword evidence="4" id="KW-0456">Lyase</keyword>
<name>A0A9Q9EGK3_9PEZI</name>
<keyword evidence="2" id="KW-0479">Metal-binding</keyword>
<evidence type="ECO:0000313" key="7">
    <source>
        <dbReference type="Proteomes" id="UP001056384"/>
    </source>
</evidence>